<dbReference type="PANTHER" id="PTHR12413:SF2">
    <property type="entry name" value="DOLICHYL PYROPHOSPHATE GLC1MAN9GLCNAC2 ALPHA-1,3-GLUCOSYLTRANSFERASE-RELATED"/>
    <property type="match status" value="1"/>
</dbReference>
<keyword evidence="6 10" id="KW-0812">Transmembrane</keyword>
<keyword evidence="9 10" id="KW-0472">Membrane</keyword>
<dbReference type="GO" id="GO:0042283">
    <property type="term" value="F:dolichyl pyrophosphate Glc1Man9GlcNAc2 alpha-1,3-glucosyltransferase activity"/>
    <property type="evidence" value="ECO:0007669"/>
    <property type="project" value="TreeGrafter"/>
</dbReference>
<evidence type="ECO:0000256" key="1">
    <source>
        <dbReference type="ARBA" id="ARBA00004477"/>
    </source>
</evidence>
<feature type="transmembrane region" description="Helical" evidence="10">
    <location>
        <begin position="342"/>
        <end position="359"/>
    </location>
</feature>
<dbReference type="OrthoDB" id="1689333at2759"/>
<feature type="transmembrane region" description="Helical" evidence="10">
    <location>
        <begin position="403"/>
        <end position="426"/>
    </location>
</feature>
<dbReference type="eggNOG" id="KOG4417">
    <property type="taxonomic scope" value="Eukaryota"/>
</dbReference>
<dbReference type="STRING" id="135651.G0NNX1"/>
<dbReference type="GO" id="GO:0005789">
    <property type="term" value="C:endoplasmic reticulum membrane"/>
    <property type="evidence" value="ECO:0007669"/>
    <property type="project" value="UniProtKB-SubCell"/>
</dbReference>
<comment type="pathway">
    <text evidence="2 10">Protein modification; protein glycosylation.</text>
</comment>
<keyword evidence="4 10" id="KW-0328">Glycosyltransferase</keyword>
<keyword evidence="8 10" id="KW-1133">Transmembrane helix</keyword>
<dbReference type="EC" id="2.4.1.-" evidence="10"/>
<feature type="transmembrane region" description="Helical" evidence="10">
    <location>
        <begin position="371"/>
        <end position="391"/>
    </location>
</feature>
<evidence type="ECO:0000256" key="3">
    <source>
        <dbReference type="ARBA" id="ARBA00008715"/>
    </source>
</evidence>
<evidence type="ECO:0000256" key="2">
    <source>
        <dbReference type="ARBA" id="ARBA00004922"/>
    </source>
</evidence>
<dbReference type="Pfam" id="PF03155">
    <property type="entry name" value="Alg6_Alg8"/>
    <property type="match status" value="1"/>
</dbReference>
<dbReference type="EMBL" id="GL379917">
    <property type="protein sequence ID" value="EGT34974.1"/>
    <property type="molecule type" value="Genomic_DNA"/>
</dbReference>
<comment type="similarity">
    <text evidence="3 10">Belongs to the ALG6/ALG8 glucosyltransferase family.</text>
</comment>
<dbReference type="InterPro" id="IPR004856">
    <property type="entry name" value="Glyco_trans_ALG6/ALG8"/>
</dbReference>
<keyword evidence="12" id="KW-1185">Reference proteome</keyword>
<protein>
    <recommendedName>
        <fullName evidence="10">Alpha-1,3-glucosyltransferase</fullName>
        <ecNumber evidence="10">2.4.1.-</ecNumber>
    </recommendedName>
</protein>
<dbReference type="AlphaFoldDB" id="G0NNX1"/>
<evidence type="ECO:0000256" key="10">
    <source>
        <dbReference type="RuleBase" id="RU363110"/>
    </source>
</evidence>
<gene>
    <name evidence="11" type="ORF">CAEBREN_21094</name>
</gene>
<evidence type="ECO:0000313" key="11">
    <source>
        <dbReference type="EMBL" id="EGT34974.1"/>
    </source>
</evidence>
<dbReference type="FunCoup" id="G0NNX1">
    <property type="interactions" value="2989"/>
</dbReference>
<evidence type="ECO:0000256" key="8">
    <source>
        <dbReference type="ARBA" id="ARBA00022989"/>
    </source>
</evidence>
<proteinExistence type="inferred from homology"/>
<feature type="transmembrane region" description="Helical" evidence="10">
    <location>
        <begin position="246"/>
        <end position="267"/>
    </location>
</feature>
<name>G0NNX1_CAEBE</name>
<dbReference type="OMA" id="CALYSFR"/>
<dbReference type="GO" id="GO:0006281">
    <property type="term" value="P:DNA repair"/>
    <property type="evidence" value="ECO:0007669"/>
    <property type="project" value="InterPro"/>
</dbReference>
<dbReference type="Pfam" id="PF04493">
    <property type="entry name" value="Endonuclease_5"/>
    <property type="match status" value="1"/>
</dbReference>
<feature type="transmembrane region" description="Helical" evidence="10">
    <location>
        <begin position="189"/>
        <end position="206"/>
    </location>
</feature>
<evidence type="ECO:0000256" key="4">
    <source>
        <dbReference type="ARBA" id="ARBA00022676"/>
    </source>
</evidence>
<dbReference type="Proteomes" id="UP000008068">
    <property type="component" value="Unassembled WGS sequence"/>
</dbReference>
<accession>G0NNX1</accession>
<keyword evidence="5 10" id="KW-0808">Transferase</keyword>
<dbReference type="Gene3D" id="3.30.2170.10">
    <property type="entry name" value="archaeoglobus fulgidus dsm 4304 superfamily"/>
    <property type="match status" value="1"/>
</dbReference>
<feature type="transmembrane region" description="Helical" evidence="10">
    <location>
        <begin position="118"/>
        <end position="137"/>
    </location>
</feature>
<dbReference type="GO" id="GO:0004519">
    <property type="term" value="F:endonuclease activity"/>
    <property type="evidence" value="ECO:0007669"/>
    <property type="project" value="InterPro"/>
</dbReference>
<dbReference type="HOGENOM" id="CLU_398629_0_0_1"/>
<evidence type="ECO:0000256" key="7">
    <source>
        <dbReference type="ARBA" id="ARBA00022824"/>
    </source>
</evidence>
<feature type="transmembrane region" description="Helical" evidence="10">
    <location>
        <begin position="149"/>
        <end position="168"/>
    </location>
</feature>
<feature type="transmembrane region" description="Helical" evidence="10">
    <location>
        <begin position="60"/>
        <end position="81"/>
    </location>
</feature>
<organism evidence="12">
    <name type="scientific">Caenorhabditis brenneri</name>
    <name type="common">Nematode worm</name>
    <dbReference type="NCBI Taxonomy" id="135651"/>
    <lineage>
        <taxon>Eukaryota</taxon>
        <taxon>Metazoa</taxon>
        <taxon>Ecdysozoa</taxon>
        <taxon>Nematoda</taxon>
        <taxon>Chromadorea</taxon>
        <taxon>Rhabditida</taxon>
        <taxon>Rhabditina</taxon>
        <taxon>Rhabditomorpha</taxon>
        <taxon>Rhabditoidea</taxon>
        <taxon>Rhabditidae</taxon>
        <taxon>Peloderinae</taxon>
        <taxon>Caenorhabditis</taxon>
    </lineage>
</organism>
<dbReference type="PANTHER" id="PTHR12413">
    <property type="entry name" value="DOLICHYL GLYCOSYLTRANSFERASE"/>
    <property type="match status" value="1"/>
</dbReference>
<reference evidence="12" key="1">
    <citation type="submission" date="2011-07" db="EMBL/GenBank/DDBJ databases">
        <authorList>
            <consortium name="Caenorhabditis brenneri Sequencing and Analysis Consortium"/>
            <person name="Wilson R.K."/>
        </authorList>
    </citation>
    <scope>NUCLEOTIDE SEQUENCE [LARGE SCALE GENOMIC DNA]</scope>
    <source>
        <strain evidence="12">PB2801</strain>
    </source>
</reference>
<evidence type="ECO:0000256" key="9">
    <source>
        <dbReference type="ARBA" id="ARBA00023136"/>
    </source>
</evidence>
<dbReference type="InterPro" id="IPR007581">
    <property type="entry name" value="Endonuclease-V"/>
</dbReference>
<keyword evidence="7 10" id="KW-0256">Endoplasmic reticulum</keyword>
<dbReference type="UniPathway" id="UPA00378"/>
<feature type="transmembrane region" description="Helical" evidence="10">
    <location>
        <begin position="6"/>
        <end position="39"/>
    </location>
</feature>
<feature type="transmembrane region" description="Helical" evidence="10">
    <location>
        <begin position="87"/>
        <end position="111"/>
    </location>
</feature>
<dbReference type="GO" id="GO:0006487">
    <property type="term" value="P:protein N-linked glycosylation"/>
    <property type="evidence" value="ECO:0007669"/>
    <property type="project" value="TreeGrafter"/>
</dbReference>
<evidence type="ECO:0000256" key="5">
    <source>
        <dbReference type="ARBA" id="ARBA00022679"/>
    </source>
</evidence>
<dbReference type="InParanoid" id="G0NNX1"/>
<feature type="transmembrane region" description="Helical" evidence="10">
    <location>
        <begin position="274"/>
        <end position="292"/>
    </location>
</feature>
<comment type="subcellular location">
    <subcellularLocation>
        <location evidence="1 10">Endoplasmic reticulum membrane</location>
        <topology evidence="1 10">Multi-pass membrane protein</topology>
    </subcellularLocation>
</comment>
<sequence>MGEIPWILTVTAILIAFKCLLIPAYTSTDFEIAVCALYSFRSPRLVDRIPRKLRQNGREACFVLLASLQALLICDSIHFQYNSMLTGIFLLSMYFIDSGRLLMAALTFSVLLNFKHIYVYYALGYVFYYLVNYFQFSPVEKILGNVPKAILLAVSLLLPFAISIFPFFHASGIQGLQAIATRLFPVSRGLTHAFWAPNFWALYNFTDLVLYRILSLLRIGKFEAPSYTSGLVQEYAHSVLPNVTPVGTLCLVVISSLAVLTGLVIRWRRDSRPADFSLFAVFSALSFFYFGYHVHEKAIILITVPMTIFAIKDPKYHRHLVHLTCVSSFSLFPLLFTEFEILLKYTICLAYFVVQLVVLKRYTRMPLSDLLPWRHVASWVLLGFVEFYNTFLHKWLLSSRLPFAPLMAISVLTAIELTAFFGSLIWHTFADGLLEITWQKGACRIREQLIRDSAYSVQTVEEEQDVQLVAGVDISASLSNSDMVFVSVSFWDYPQGTHVATVSDTRCLKLPYIPQYLAVREAEVMADFVRKVIAERPELRPDVLLCDGFGQFHSRDCGMACHVGALTGIPTIGVAKNLTLHDTYEAVGMKNKAKVDQFLDSCRQAHKNNKTTSGYIPFDIVEPTKLNILRIGASMSGVFVSAGYGIELDLATVISSRLLQNNTTCEPIRAADLESRRLVREYFDGNDKKTD</sequence>
<evidence type="ECO:0000256" key="6">
    <source>
        <dbReference type="ARBA" id="ARBA00022692"/>
    </source>
</evidence>
<evidence type="ECO:0000313" key="12">
    <source>
        <dbReference type="Proteomes" id="UP000008068"/>
    </source>
</evidence>
<dbReference type="eggNOG" id="KOG2576">
    <property type="taxonomic scope" value="Eukaryota"/>
</dbReference>